<keyword evidence="2" id="KW-0378">Hydrolase</keyword>
<dbReference type="InterPro" id="IPR001466">
    <property type="entry name" value="Beta-lactam-related"/>
</dbReference>
<sequence length="385" mass="40501">MPFVHPRFQVVADAFEGFARDEPGYSGQLAVYLDGVPVLDLAVGEHLGPDDVTGVFSCSKGAAGLVMALLVQDGLLDLDDAVAHHWPEFDAAGKGDVTVRQLLSHQAGLTGVEGGFSEDEYIQSELAAAKLAAAAPRWRPGTAHAYHGLTIGVLMEELVRRITGSRLQEVFDQRVRAPHGADFYLGLPDEQDHRYRDVLKPLQPGPPVDVDPFGHLGLAFNSTAGFADAGGAPLDLLDLPNQRRMRRAGISAAGGVASARGMARVYAAASTGLVLEEGGRADALLSQETQLAFAQTQVYGPDLGHGELGAYGVVFMASHPGNDYGSWRVFGHNGANGSIGYADPAYGLAVGYVPARAEANGTASRNGRLSAALRRAALQARTPQG</sequence>
<dbReference type="PANTHER" id="PTHR43319:SF3">
    <property type="entry name" value="BETA-LACTAMASE-RELATED DOMAIN-CONTAINING PROTEIN"/>
    <property type="match status" value="1"/>
</dbReference>
<evidence type="ECO:0000313" key="2">
    <source>
        <dbReference type="EMBL" id="GAA3704168.1"/>
    </source>
</evidence>
<dbReference type="EMBL" id="BAABCJ010000002">
    <property type="protein sequence ID" value="GAA3704168.1"/>
    <property type="molecule type" value="Genomic_DNA"/>
</dbReference>
<dbReference type="InterPro" id="IPR052907">
    <property type="entry name" value="Beta-lactamase/esterase"/>
</dbReference>
<gene>
    <name evidence="2" type="ORF">GCM10022377_17310</name>
</gene>
<accession>A0ABP7DDP7</accession>
<comment type="caution">
    <text evidence="2">The sequence shown here is derived from an EMBL/GenBank/DDBJ whole genome shotgun (WGS) entry which is preliminary data.</text>
</comment>
<organism evidence="2 3">
    <name type="scientific">Zhihengliuella alba</name>
    <dbReference type="NCBI Taxonomy" id="547018"/>
    <lineage>
        <taxon>Bacteria</taxon>
        <taxon>Bacillati</taxon>
        <taxon>Actinomycetota</taxon>
        <taxon>Actinomycetes</taxon>
        <taxon>Micrococcales</taxon>
        <taxon>Micrococcaceae</taxon>
        <taxon>Zhihengliuella</taxon>
    </lineage>
</organism>
<dbReference type="Gene3D" id="3.40.710.10">
    <property type="entry name" value="DD-peptidase/beta-lactamase superfamily"/>
    <property type="match status" value="1"/>
</dbReference>
<dbReference type="Pfam" id="PF00144">
    <property type="entry name" value="Beta-lactamase"/>
    <property type="match status" value="1"/>
</dbReference>
<keyword evidence="3" id="KW-1185">Reference proteome</keyword>
<feature type="domain" description="Beta-lactamase-related" evidence="1">
    <location>
        <begin position="26"/>
        <end position="368"/>
    </location>
</feature>
<name>A0ABP7DDP7_9MICC</name>
<evidence type="ECO:0000259" key="1">
    <source>
        <dbReference type="Pfam" id="PF00144"/>
    </source>
</evidence>
<dbReference type="GO" id="GO:0016787">
    <property type="term" value="F:hydrolase activity"/>
    <property type="evidence" value="ECO:0007669"/>
    <property type="project" value="UniProtKB-KW"/>
</dbReference>
<dbReference type="RefSeq" id="WP_425582946.1">
    <property type="nucleotide sequence ID" value="NZ_BAABCJ010000002.1"/>
</dbReference>
<dbReference type="SUPFAM" id="SSF56601">
    <property type="entry name" value="beta-lactamase/transpeptidase-like"/>
    <property type="match status" value="1"/>
</dbReference>
<dbReference type="PANTHER" id="PTHR43319">
    <property type="entry name" value="BETA-LACTAMASE-RELATED"/>
    <property type="match status" value="1"/>
</dbReference>
<reference evidence="3" key="1">
    <citation type="journal article" date="2019" name="Int. J. Syst. Evol. Microbiol.">
        <title>The Global Catalogue of Microorganisms (GCM) 10K type strain sequencing project: providing services to taxonomists for standard genome sequencing and annotation.</title>
        <authorList>
            <consortium name="The Broad Institute Genomics Platform"/>
            <consortium name="The Broad Institute Genome Sequencing Center for Infectious Disease"/>
            <person name="Wu L."/>
            <person name="Ma J."/>
        </authorList>
    </citation>
    <scope>NUCLEOTIDE SEQUENCE [LARGE SCALE GENOMIC DNA]</scope>
    <source>
        <strain evidence="3">JCM 16961</strain>
    </source>
</reference>
<dbReference type="InterPro" id="IPR012338">
    <property type="entry name" value="Beta-lactam/transpept-like"/>
</dbReference>
<proteinExistence type="predicted"/>
<evidence type="ECO:0000313" key="3">
    <source>
        <dbReference type="Proteomes" id="UP001501536"/>
    </source>
</evidence>
<dbReference type="Proteomes" id="UP001501536">
    <property type="component" value="Unassembled WGS sequence"/>
</dbReference>
<protein>
    <submittedName>
        <fullName evidence="2">Serine hydrolase domain-containing protein</fullName>
    </submittedName>
</protein>